<name>A0A0A9EGS1_ARUDO</name>
<sequence>MLGSPQLWAHGTAGIYLHLEPIHSHISNMCTCARI</sequence>
<reference evidence="1" key="2">
    <citation type="journal article" date="2015" name="Data Brief">
        <title>Shoot transcriptome of the giant reed, Arundo donax.</title>
        <authorList>
            <person name="Barrero R.A."/>
            <person name="Guerrero F.D."/>
            <person name="Moolhuijzen P."/>
            <person name="Goolsby J.A."/>
            <person name="Tidwell J."/>
            <person name="Bellgard S.E."/>
            <person name="Bellgard M.I."/>
        </authorList>
    </citation>
    <scope>NUCLEOTIDE SEQUENCE</scope>
    <source>
        <tissue evidence="1">Shoot tissue taken approximately 20 cm above the soil surface</tissue>
    </source>
</reference>
<dbReference type="EMBL" id="GBRH01198614">
    <property type="protein sequence ID" value="JAD99281.1"/>
    <property type="molecule type" value="Transcribed_RNA"/>
</dbReference>
<dbReference type="AlphaFoldDB" id="A0A0A9EGS1"/>
<organism evidence="1">
    <name type="scientific">Arundo donax</name>
    <name type="common">Giant reed</name>
    <name type="synonym">Donax arundinaceus</name>
    <dbReference type="NCBI Taxonomy" id="35708"/>
    <lineage>
        <taxon>Eukaryota</taxon>
        <taxon>Viridiplantae</taxon>
        <taxon>Streptophyta</taxon>
        <taxon>Embryophyta</taxon>
        <taxon>Tracheophyta</taxon>
        <taxon>Spermatophyta</taxon>
        <taxon>Magnoliopsida</taxon>
        <taxon>Liliopsida</taxon>
        <taxon>Poales</taxon>
        <taxon>Poaceae</taxon>
        <taxon>PACMAD clade</taxon>
        <taxon>Arundinoideae</taxon>
        <taxon>Arundineae</taxon>
        <taxon>Arundo</taxon>
    </lineage>
</organism>
<accession>A0A0A9EGS1</accession>
<reference evidence="1" key="1">
    <citation type="submission" date="2014-09" db="EMBL/GenBank/DDBJ databases">
        <authorList>
            <person name="Magalhaes I.L.F."/>
            <person name="Oliveira U."/>
            <person name="Santos F.R."/>
            <person name="Vidigal T.H.D.A."/>
            <person name="Brescovit A.D."/>
            <person name="Santos A.J."/>
        </authorList>
    </citation>
    <scope>NUCLEOTIDE SEQUENCE</scope>
    <source>
        <tissue evidence="1">Shoot tissue taken approximately 20 cm above the soil surface</tissue>
    </source>
</reference>
<proteinExistence type="predicted"/>
<protein>
    <submittedName>
        <fullName evidence="1">Uncharacterized protein</fullName>
    </submittedName>
</protein>
<evidence type="ECO:0000313" key="1">
    <source>
        <dbReference type="EMBL" id="JAD99281.1"/>
    </source>
</evidence>